<accession>A0ABX7N057</accession>
<evidence type="ECO:0000313" key="2">
    <source>
        <dbReference type="Proteomes" id="UP000663090"/>
    </source>
</evidence>
<evidence type="ECO:0000313" key="1">
    <source>
        <dbReference type="EMBL" id="QSQ12090.1"/>
    </source>
</evidence>
<gene>
    <name evidence="1" type="ORF">JY572_27425</name>
</gene>
<proteinExistence type="predicted"/>
<dbReference type="RefSeq" id="WP_206713824.1">
    <property type="nucleotide sequence ID" value="NZ_CP071091.1"/>
</dbReference>
<dbReference type="EMBL" id="CP071091">
    <property type="protein sequence ID" value="QSQ12090.1"/>
    <property type="molecule type" value="Genomic_DNA"/>
</dbReference>
<reference evidence="1 2" key="1">
    <citation type="submission" date="2021-02" db="EMBL/GenBank/DDBJ databases">
        <title>De Novo genome assembly of isolated myxobacteria.</title>
        <authorList>
            <person name="Stevens D.C."/>
        </authorList>
    </citation>
    <scope>NUCLEOTIDE SEQUENCE [LARGE SCALE GENOMIC DNA]</scope>
    <source>
        <strain evidence="1 2">SCHIC003</strain>
    </source>
</reference>
<keyword evidence="2" id="KW-1185">Reference proteome</keyword>
<name>A0ABX7N057_9BACT</name>
<sequence length="72" mass="7823">MLECKELERPHVGVAFAESDTGRTHESSRWRAGVFSHLVRSALLGGADLNGDERIAYNNEIQAFVSAALAGH</sequence>
<organism evidence="1 2">
    <name type="scientific">Myxococcus landrumensis</name>
    <dbReference type="NCBI Taxonomy" id="2813577"/>
    <lineage>
        <taxon>Bacteria</taxon>
        <taxon>Pseudomonadati</taxon>
        <taxon>Myxococcota</taxon>
        <taxon>Myxococcia</taxon>
        <taxon>Myxococcales</taxon>
        <taxon>Cystobacterineae</taxon>
        <taxon>Myxococcaceae</taxon>
        <taxon>Myxococcus</taxon>
    </lineage>
</organism>
<protein>
    <submittedName>
        <fullName evidence="1">Uncharacterized protein</fullName>
    </submittedName>
</protein>
<dbReference type="Proteomes" id="UP000663090">
    <property type="component" value="Chromosome"/>
</dbReference>